<comment type="caution">
    <text evidence="8">The sequence shown here is derived from an EMBL/GenBank/DDBJ whole genome shotgun (WGS) entry which is preliminary data.</text>
</comment>
<dbReference type="GO" id="GO:0004519">
    <property type="term" value="F:endonuclease activity"/>
    <property type="evidence" value="ECO:0007669"/>
    <property type="project" value="UniProtKB-KW"/>
</dbReference>
<keyword evidence="6" id="KW-0695">RNA-directed DNA polymerase</keyword>
<dbReference type="PANTHER" id="PTHR34072:SF59">
    <property type="entry name" value="CCHC-TYPE INTEGRASE"/>
    <property type="match status" value="1"/>
</dbReference>
<accession>A0AA38SFE9</accession>
<protein>
    <recommendedName>
        <fullName evidence="7">Reverse transcriptase RNase H-like domain-containing protein</fullName>
    </recommendedName>
</protein>
<keyword evidence="9" id="KW-1185">Reference proteome</keyword>
<evidence type="ECO:0000256" key="6">
    <source>
        <dbReference type="ARBA" id="ARBA00022918"/>
    </source>
</evidence>
<dbReference type="Proteomes" id="UP001172457">
    <property type="component" value="Chromosome 7"/>
</dbReference>
<evidence type="ECO:0000313" key="8">
    <source>
        <dbReference type="EMBL" id="KAJ9541874.1"/>
    </source>
</evidence>
<keyword evidence="1" id="KW-0808">Transferase</keyword>
<proteinExistence type="predicted"/>
<evidence type="ECO:0000256" key="1">
    <source>
        <dbReference type="ARBA" id="ARBA00022679"/>
    </source>
</evidence>
<dbReference type="PANTHER" id="PTHR34072">
    <property type="entry name" value="ENZYMATIC POLYPROTEIN-RELATED"/>
    <property type="match status" value="1"/>
</dbReference>
<evidence type="ECO:0000256" key="3">
    <source>
        <dbReference type="ARBA" id="ARBA00022722"/>
    </source>
</evidence>
<dbReference type="InterPro" id="IPR041373">
    <property type="entry name" value="RT_RNaseH"/>
</dbReference>
<evidence type="ECO:0000313" key="9">
    <source>
        <dbReference type="Proteomes" id="UP001172457"/>
    </source>
</evidence>
<name>A0AA38SFE9_9ASTR</name>
<dbReference type="AlphaFoldDB" id="A0AA38SFE9"/>
<keyword evidence="3" id="KW-0540">Nuclease</keyword>
<dbReference type="InterPro" id="IPR043502">
    <property type="entry name" value="DNA/RNA_pol_sf"/>
</dbReference>
<evidence type="ECO:0000256" key="5">
    <source>
        <dbReference type="ARBA" id="ARBA00022801"/>
    </source>
</evidence>
<gene>
    <name evidence="8" type="ORF">OSB04_028380</name>
</gene>
<evidence type="ECO:0000256" key="4">
    <source>
        <dbReference type="ARBA" id="ARBA00022759"/>
    </source>
</evidence>
<evidence type="ECO:0000259" key="7">
    <source>
        <dbReference type="Pfam" id="PF17917"/>
    </source>
</evidence>
<organism evidence="8 9">
    <name type="scientific">Centaurea solstitialis</name>
    <name type="common">yellow star-thistle</name>
    <dbReference type="NCBI Taxonomy" id="347529"/>
    <lineage>
        <taxon>Eukaryota</taxon>
        <taxon>Viridiplantae</taxon>
        <taxon>Streptophyta</taxon>
        <taxon>Embryophyta</taxon>
        <taxon>Tracheophyta</taxon>
        <taxon>Spermatophyta</taxon>
        <taxon>Magnoliopsida</taxon>
        <taxon>eudicotyledons</taxon>
        <taxon>Gunneridae</taxon>
        <taxon>Pentapetalae</taxon>
        <taxon>asterids</taxon>
        <taxon>campanulids</taxon>
        <taxon>Asterales</taxon>
        <taxon>Asteraceae</taxon>
        <taxon>Carduoideae</taxon>
        <taxon>Cardueae</taxon>
        <taxon>Centaureinae</taxon>
        <taxon>Centaurea</taxon>
    </lineage>
</organism>
<sequence length="388" mass="43773">MIDPKIETALAARNHEAKVYSRGEIEDASMLTLKEQCMSRIEVTAEEVREVENVYKEYTIGIFENRAIADCVGQLVRIQSPSREELIVYGGRKRTKPVFCSVAKVRKYPRRGCTGYMAYALVDRSEGNKLSAAEVPVVSEFPNIGSIKDLGSHGLEGSKDSYRDQKSLRFSRLLLVFYPRLLSDCGAVDETDEEEEVIAYASRQLKPHKANYPTHDLELAAMVFALKIWRHYFGDGSTWSRIMIVRSYTILVKPNVVADVLSRKTSSVSLRLALLKMTMTTSFLQMVRQAQEEASQDENQNKERVRGQLPLMVRDSRELLLRHDWVWVPLAGGARQTLLEEAHKSRFPIYPGATKMLQGSQIRILVAENETGCSLLRGVVLGLLEGKG</sequence>
<evidence type="ECO:0000256" key="2">
    <source>
        <dbReference type="ARBA" id="ARBA00022695"/>
    </source>
</evidence>
<dbReference type="GO" id="GO:0016787">
    <property type="term" value="F:hydrolase activity"/>
    <property type="evidence" value="ECO:0007669"/>
    <property type="project" value="UniProtKB-KW"/>
</dbReference>
<keyword evidence="4" id="KW-0255">Endonuclease</keyword>
<keyword evidence="5" id="KW-0378">Hydrolase</keyword>
<dbReference type="GO" id="GO:0003964">
    <property type="term" value="F:RNA-directed DNA polymerase activity"/>
    <property type="evidence" value="ECO:0007669"/>
    <property type="project" value="UniProtKB-KW"/>
</dbReference>
<reference evidence="8" key="1">
    <citation type="submission" date="2023-03" db="EMBL/GenBank/DDBJ databases">
        <title>Chromosome-scale reference genome and RAD-based genetic map of yellow starthistle (Centaurea solstitialis) reveal putative structural variation and QTLs associated with invader traits.</title>
        <authorList>
            <person name="Reatini B."/>
            <person name="Cang F.A."/>
            <person name="Jiang Q."/>
            <person name="Mckibben M.T.W."/>
            <person name="Barker M.S."/>
            <person name="Rieseberg L.H."/>
            <person name="Dlugosch K.M."/>
        </authorList>
    </citation>
    <scope>NUCLEOTIDE SEQUENCE</scope>
    <source>
        <strain evidence="8">CAN-66</strain>
        <tissue evidence="8">Leaf</tissue>
    </source>
</reference>
<keyword evidence="2" id="KW-0548">Nucleotidyltransferase</keyword>
<dbReference type="Pfam" id="PF17917">
    <property type="entry name" value="RT_RNaseH"/>
    <property type="match status" value="1"/>
</dbReference>
<feature type="domain" description="Reverse transcriptase RNase H-like" evidence="7">
    <location>
        <begin position="190"/>
        <end position="234"/>
    </location>
</feature>
<dbReference type="EMBL" id="JARYMX010000007">
    <property type="protein sequence ID" value="KAJ9541874.1"/>
    <property type="molecule type" value="Genomic_DNA"/>
</dbReference>
<dbReference type="SUPFAM" id="SSF56672">
    <property type="entry name" value="DNA/RNA polymerases"/>
    <property type="match status" value="1"/>
</dbReference>